<feature type="transmembrane region" description="Helical" evidence="1">
    <location>
        <begin position="205"/>
        <end position="225"/>
    </location>
</feature>
<feature type="transmembrane region" description="Helical" evidence="1">
    <location>
        <begin position="82"/>
        <end position="101"/>
    </location>
</feature>
<feature type="transmembrane region" description="Helical" evidence="1">
    <location>
        <begin position="12"/>
        <end position="29"/>
    </location>
</feature>
<keyword evidence="1" id="KW-1133">Transmembrane helix</keyword>
<feature type="transmembrane region" description="Helical" evidence="1">
    <location>
        <begin position="41"/>
        <end position="59"/>
    </location>
</feature>
<feature type="transmembrane region" description="Helical" evidence="1">
    <location>
        <begin position="138"/>
        <end position="156"/>
    </location>
</feature>
<accession>A0A1M3KVE2</accession>
<feature type="transmembrane region" description="Helical" evidence="1">
    <location>
        <begin position="260"/>
        <end position="276"/>
    </location>
</feature>
<keyword evidence="1" id="KW-0472">Membrane</keyword>
<reference evidence="2 3" key="1">
    <citation type="submission" date="2016-09" db="EMBL/GenBank/DDBJ databases">
        <title>Genome-resolved meta-omics ties microbial dynamics to process performance in biotechnology for thiocyanate degradation.</title>
        <authorList>
            <person name="Kantor R.S."/>
            <person name="Huddy R.J."/>
            <person name="Iyer R."/>
            <person name="Thomas B.C."/>
            <person name="Brown C.T."/>
            <person name="Anantharaman K."/>
            <person name="Tringe S."/>
            <person name="Hettich R.L."/>
            <person name="Harrison S.T."/>
            <person name="Banfield J.F."/>
        </authorList>
    </citation>
    <scope>NUCLEOTIDE SEQUENCE [LARGE SCALE GENOMIC DNA]</scope>
    <source>
        <strain evidence="2">59-99</strain>
    </source>
</reference>
<sequence length="277" mass="29983">MTAVLPWLHRIHFLNLDIVAGVIASAILAERVCHCTLPAGWWFVIPVAAWLIYTLDRVLDDNRASGDYPTLRHAFHHRNRRPLLIACIVLAPACAVVAALTLPPFTWIIAICAGALVAIHHLAQHLFTSRWLSVLKDVNVVVTYTAAIWSVPVILSPDPGPVVFMTIACIVLVTWAIVVVESIADVDIDTALHQPSVARALGPKGTMAMVTASIGLAAALAIGIMTTDLPAGAMLLLMCLATTCLPMLFRSGIDRPITRLLAELVLSLPYLLLFFAR</sequence>
<proteinExistence type="predicted"/>
<organism evidence="2 3">
    <name type="scientific">Candidatus Kapaibacterium thiocyanatum</name>
    <dbReference type="NCBI Taxonomy" id="1895771"/>
    <lineage>
        <taxon>Bacteria</taxon>
        <taxon>Pseudomonadati</taxon>
        <taxon>Candidatus Kapaibacteriota</taxon>
        <taxon>Candidatus Kapaibacteriia</taxon>
        <taxon>Candidatus Kapaibacteriales</taxon>
        <taxon>Candidatus Kapaibacteriaceae</taxon>
        <taxon>Candidatus Kapaibacterium</taxon>
    </lineage>
</organism>
<feature type="transmembrane region" description="Helical" evidence="1">
    <location>
        <begin position="162"/>
        <end position="184"/>
    </location>
</feature>
<dbReference type="EMBL" id="MKVH01000025">
    <property type="protein sequence ID" value="OJX56357.1"/>
    <property type="molecule type" value="Genomic_DNA"/>
</dbReference>
<evidence type="ECO:0000313" key="2">
    <source>
        <dbReference type="EMBL" id="OJX56357.1"/>
    </source>
</evidence>
<dbReference type="STRING" id="1895771.BGO89_13570"/>
<evidence type="ECO:0008006" key="4">
    <source>
        <dbReference type="Google" id="ProtNLM"/>
    </source>
</evidence>
<protein>
    <recommendedName>
        <fullName evidence="4">Prenyltransferase</fullName>
    </recommendedName>
</protein>
<feature type="transmembrane region" description="Helical" evidence="1">
    <location>
        <begin position="107"/>
        <end position="126"/>
    </location>
</feature>
<dbReference type="Proteomes" id="UP000184233">
    <property type="component" value="Unassembled WGS sequence"/>
</dbReference>
<evidence type="ECO:0000313" key="3">
    <source>
        <dbReference type="Proteomes" id="UP000184233"/>
    </source>
</evidence>
<dbReference type="AlphaFoldDB" id="A0A1M3KVE2"/>
<evidence type="ECO:0000256" key="1">
    <source>
        <dbReference type="SAM" id="Phobius"/>
    </source>
</evidence>
<gene>
    <name evidence="2" type="ORF">BGO89_13570</name>
</gene>
<keyword evidence="1" id="KW-0812">Transmembrane</keyword>
<feature type="transmembrane region" description="Helical" evidence="1">
    <location>
        <begin position="231"/>
        <end position="248"/>
    </location>
</feature>
<comment type="caution">
    <text evidence="2">The sequence shown here is derived from an EMBL/GenBank/DDBJ whole genome shotgun (WGS) entry which is preliminary data.</text>
</comment>
<name>A0A1M3KVE2_9BACT</name>